<dbReference type="EMBL" id="CP154622">
    <property type="protein sequence ID" value="XAM41423.1"/>
    <property type="molecule type" value="Genomic_DNA"/>
</dbReference>
<reference evidence="1 2" key="1">
    <citation type="submission" date="2024-04" db="EMBL/GenBank/DDBJ databases">
        <title>Isolation and characterization of novel acetogenic strains of the genera Terrisporobacter and Acetoanaerobium.</title>
        <authorList>
            <person name="Boeer T."/>
            <person name="Schueler M.A."/>
            <person name="Lueschen A."/>
            <person name="Eysell L."/>
            <person name="Droege J."/>
            <person name="Heinemann M."/>
            <person name="Engelhardt L."/>
            <person name="Basen M."/>
            <person name="Daniel R."/>
        </authorList>
    </citation>
    <scope>NUCLEOTIDE SEQUENCE [LARGE SCALE GENOMIC DNA]</scope>
    <source>
        <strain evidence="1 2">ELB</strain>
    </source>
</reference>
<dbReference type="InterPro" id="IPR002838">
    <property type="entry name" value="AIM24"/>
</dbReference>
<dbReference type="RefSeq" id="WP_343339340.1">
    <property type="nucleotide sequence ID" value="NZ_CP154622.1"/>
</dbReference>
<organism evidence="1 2">
    <name type="scientific">Terrisporobacter petrolearius</name>
    <dbReference type="NCBI Taxonomy" id="1460447"/>
    <lineage>
        <taxon>Bacteria</taxon>
        <taxon>Bacillati</taxon>
        <taxon>Bacillota</taxon>
        <taxon>Clostridia</taxon>
        <taxon>Peptostreptococcales</taxon>
        <taxon>Peptostreptococcaceae</taxon>
        <taxon>Terrisporobacter</taxon>
    </lineage>
</organism>
<dbReference type="InterPro" id="IPR036983">
    <property type="entry name" value="AIM24_sf"/>
</dbReference>
<dbReference type="SUPFAM" id="SSF51219">
    <property type="entry name" value="TRAP-like"/>
    <property type="match status" value="1"/>
</dbReference>
<accession>A0ABZ3FFK4</accession>
<dbReference type="Proteomes" id="UP001477947">
    <property type="component" value="Chromosome"/>
</dbReference>
<dbReference type="NCBIfam" id="TIGR00266">
    <property type="entry name" value="TIGR00266 family protein"/>
    <property type="match status" value="1"/>
</dbReference>
<name>A0ABZ3FFK4_9FIRM</name>
<dbReference type="Gene3D" id="3.60.160.10">
    <property type="entry name" value="Mitochondrial biogenesis AIM24"/>
    <property type="match status" value="1"/>
</dbReference>
<evidence type="ECO:0008006" key="3">
    <source>
        <dbReference type="Google" id="ProtNLM"/>
    </source>
</evidence>
<gene>
    <name evidence="1" type="ORF">TPELB_17360</name>
</gene>
<protein>
    <recommendedName>
        <fullName evidence="3">TIGR00266 family protein</fullName>
    </recommendedName>
</protein>
<dbReference type="Pfam" id="PF01987">
    <property type="entry name" value="AIM24"/>
    <property type="match status" value="1"/>
</dbReference>
<sequence>MNYVIVGKVVPSVEVGLSRGESMFTQSGGMFYQTEGIKMETNTKGGLLKGIGRMFAGESMFMATYTAMQNAKISFASTVPGSIIPINVSEGRFTIQKGAFLAAESSVELKTIFNKKMGTGFFGGEGFILQELRGRGTAFLEIDGDAIEMNLAPGEVIKIDTGNLVGFEDSVKYEVEFVKGIGNVLFGGEGLFLTKLTGPGKVVLQTMNMNEFALRVGSYIPTSSN</sequence>
<dbReference type="PANTHER" id="PTHR43657:SF1">
    <property type="entry name" value="ALTERED INHERITANCE OF MITOCHONDRIA PROTEIN 24, MITOCHONDRIAL"/>
    <property type="match status" value="1"/>
</dbReference>
<dbReference type="PANTHER" id="PTHR43657">
    <property type="entry name" value="TRYPTOPHAN RNA-BINDING ATTENUATOR PROTEIN-LIKE PROTEIN"/>
    <property type="match status" value="1"/>
</dbReference>
<keyword evidence="2" id="KW-1185">Reference proteome</keyword>
<evidence type="ECO:0000313" key="2">
    <source>
        <dbReference type="Proteomes" id="UP001477947"/>
    </source>
</evidence>
<dbReference type="InterPro" id="IPR016031">
    <property type="entry name" value="Trp_RNA-bd_attenuator-like_dom"/>
</dbReference>
<proteinExistence type="predicted"/>
<evidence type="ECO:0000313" key="1">
    <source>
        <dbReference type="EMBL" id="XAM41423.1"/>
    </source>
</evidence>